<evidence type="ECO:0000256" key="1">
    <source>
        <dbReference type="SAM" id="MobiDB-lite"/>
    </source>
</evidence>
<accession>A0A9P6JRG2</accession>
<evidence type="ECO:0000313" key="3">
    <source>
        <dbReference type="EMBL" id="KAF9529535.1"/>
    </source>
</evidence>
<feature type="compositionally biased region" description="Acidic residues" evidence="1">
    <location>
        <begin position="129"/>
        <end position="142"/>
    </location>
</feature>
<dbReference type="PANTHER" id="PTHR33096">
    <property type="entry name" value="CXC2 DOMAIN-CONTAINING PROTEIN"/>
    <property type="match status" value="1"/>
</dbReference>
<feature type="compositionally biased region" description="Acidic residues" evidence="1">
    <location>
        <begin position="709"/>
        <end position="727"/>
    </location>
</feature>
<dbReference type="EMBL" id="MU157845">
    <property type="protein sequence ID" value="KAF9529535.1"/>
    <property type="molecule type" value="Genomic_DNA"/>
</dbReference>
<name>A0A9P6JRG2_9AGAR</name>
<evidence type="ECO:0000259" key="2">
    <source>
        <dbReference type="Pfam" id="PF18803"/>
    </source>
</evidence>
<keyword evidence="4" id="KW-1185">Reference proteome</keyword>
<feature type="region of interest" description="Disordered" evidence="1">
    <location>
        <begin position="119"/>
        <end position="146"/>
    </location>
</feature>
<feature type="region of interest" description="Disordered" evidence="1">
    <location>
        <begin position="706"/>
        <end position="729"/>
    </location>
</feature>
<proteinExistence type="predicted"/>
<dbReference type="PANTHER" id="PTHR33096:SF1">
    <property type="entry name" value="CXC1-LIKE CYSTEINE CLUSTER ASSOCIATED WITH KDZ TRANSPOSASES DOMAIN-CONTAINING PROTEIN"/>
    <property type="match status" value="1"/>
</dbReference>
<protein>
    <recommendedName>
        <fullName evidence="2">CxC2-like cysteine cluster KDZ transposase-associated domain-containing protein</fullName>
    </recommendedName>
</protein>
<organism evidence="3 4">
    <name type="scientific">Crepidotus variabilis</name>
    <dbReference type="NCBI Taxonomy" id="179855"/>
    <lineage>
        <taxon>Eukaryota</taxon>
        <taxon>Fungi</taxon>
        <taxon>Dikarya</taxon>
        <taxon>Basidiomycota</taxon>
        <taxon>Agaricomycotina</taxon>
        <taxon>Agaricomycetes</taxon>
        <taxon>Agaricomycetidae</taxon>
        <taxon>Agaricales</taxon>
        <taxon>Agaricineae</taxon>
        <taxon>Crepidotaceae</taxon>
        <taxon>Crepidotus</taxon>
    </lineage>
</organism>
<feature type="non-terminal residue" evidence="3">
    <location>
        <position position="1"/>
    </location>
</feature>
<dbReference type="Pfam" id="PF18758">
    <property type="entry name" value="KDZ"/>
    <property type="match status" value="1"/>
</dbReference>
<dbReference type="CDD" id="cd19757">
    <property type="entry name" value="Bbox1"/>
    <property type="match status" value="1"/>
</dbReference>
<dbReference type="InterPro" id="IPR040521">
    <property type="entry name" value="KDZ"/>
</dbReference>
<dbReference type="InterPro" id="IPR041457">
    <property type="entry name" value="CxC2_KDZ-assoc"/>
</dbReference>
<comment type="caution">
    <text evidence="3">The sequence shown here is derived from an EMBL/GenBank/DDBJ whole genome shotgun (WGS) entry which is preliminary data.</text>
</comment>
<feature type="domain" description="CxC2-like cysteine cluster KDZ transposase-associated" evidence="2">
    <location>
        <begin position="157"/>
        <end position="236"/>
    </location>
</feature>
<evidence type="ECO:0000313" key="4">
    <source>
        <dbReference type="Proteomes" id="UP000807306"/>
    </source>
</evidence>
<dbReference type="Proteomes" id="UP000807306">
    <property type="component" value="Unassembled WGS sequence"/>
</dbReference>
<dbReference type="OrthoDB" id="3143151at2759"/>
<sequence length="905" mass="103612">TQNQYLEEFIKLRAEMLNRMLQNEGLSEQPLCCQCGVKLARWRCLDCAPGVFCRGCCRVRHQPDPFHRVEKWVGEFYAPAQMYEVGVTLALGHNGIVCPLMRQKAELDLVNDEVDDKVANGALGKDDPADNDEGWEDDDDDKEAGKQRYSPLEDEFGNKFVNVIDVAGITPLPMVCCQCNDNGVVNQLLDRRLLPASFKSPKTMFTFRVLKDFRLSNLEAKTTGYQYYQKLRRVSNPAFPHLVPNSYPELRRASRMWQNLMQLRWNGFGYSERPREVQEGKTLLLPGPGELAMFCAACPQPDVNLPDDWETRYTKNEVMRSLVVDGNFSADHLRQKQADLDVFLSEGQGMMTARHPYKEHLAVARDEMEKDGCDNSFKAIENANSGDVARKDVTGIVGHACGRHGCYVPRSVVDLQKGERQANVDWSFQECIKGMNLGSIRKILHIYDIACQYHKKLRLRVERNEFLEIPDIELEKGIGSFHVHGHQESCYPRYGTIYIPGAGWIDGEILETLWAILNQTSRSIRTATLGHRAEILDDHMNDSNWKKMVAIVGRIIEKFKRAVENQERFTRYFAELTASASTANVEEWTKEIEQAESQRIRKPDAMDVMKARVPQAPGLVQTASTLVDQEERGTQGVVSWIRTGFRLEDTQVEIAYLVRKGGTFPNVEDRTRITAKRDTLVKQIDKFNLLSERYLGLHAMERFRREAESNDNDVDAMEDSDGDELAPVDDPIRRPEEIRLALPSNFPPDMMAVFDKAQVVDLELELRKGVANDLLAGIRAAVGRKSVLWKEVRTSATKRYATRSKTTLRRVDLHVYHQRRLYNVNRLAMMRLGLDRKELDFGQYRELLKTDVHSSRAIERPNEAGQSQTQLPWIWTVNNDPNARHNQNYLTECSYKILPDKFSLT</sequence>
<dbReference type="AlphaFoldDB" id="A0A9P6JRG2"/>
<reference evidence="3" key="1">
    <citation type="submission" date="2020-11" db="EMBL/GenBank/DDBJ databases">
        <authorList>
            <consortium name="DOE Joint Genome Institute"/>
            <person name="Ahrendt S."/>
            <person name="Riley R."/>
            <person name="Andreopoulos W."/>
            <person name="Labutti K."/>
            <person name="Pangilinan J."/>
            <person name="Ruiz-Duenas F.J."/>
            <person name="Barrasa J.M."/>
            <person name="Sanchez-Garcia M."/>
            <person name="Camarero S."/>
            <person name="Miyauchi S."/>
            <person name="Serrano A."/>
            <person name="Linde D."/>
            <person name="Babiker R."/>
            <person name="Drula E."/>
            <person name="Ayuso-Fernandez I."/>
            <person name="Pacheco R."/>
            <person name="Padilla G."/>
            <person name="Ferreira P."/>
            <person name="Barriuso J."/>
            <person name="Kellner H."/>
            <person name="Castanera R."/>
            <person name="Alfaro M."/>
            <person name="Ramirez L."/>
            <person name="Pisabarro A.G."/>
            <person name="Kuo A."/>
            <person name="Tritt A."/>
            <person name="Lipzen A."/>
            <person name="He G."/>
            <person name="Yan M."/>
            <person name="Ng V."/>
            <person name="Cullen D."/>
            <person name="Martin F."/>
            <person name="Rosso M.-N."/>
            <person name="Henrissat B."/>
            <person name="Hibbett D."/>
            <person name="Martinez A.T."/>
            <person name="Grigoriev I.V."/>
        </authorList>
    </citation>
    <scope>NUCLEOTIDE SEQUENCE</scope>
    <source>
        <strain evidence="3">CBS 506.95</strain>
    </source>
</reference>
<dbReference type="Pfam" id="PF18803">
    <property type="entry name" value="CxC2"/>
    <property type="match status" value="1"/>
</dbReference>
<gene>
    <name evidence="3" type="ORF">CPB83DRAFT_926294</name>
</gene>